<evidence type="ECO:0000259" key="10">
    <source>
        <dbReference type="SMART" id="SM00387"/>
    </source>
</evidence>
<evidence type="ECO:0000256" key="1">
    <source>
        <dbReference type="ARBA" id="ARBA00000085"/>
    </source>
</evidence>
<evidence type="ECO:0000256" key="9">
    <source>
        <dbReference type="SAM" id="Phobius"/>
    </source>
</evidence>
<keyword evidence="12" id="KW-1185">Reference proteome</keyword>
<dbReference type="Pfam" id="PF02518">
    <property type="entry name" value="HATPase_c"/>
    <property type="match status" value="1"/>
</dbReference>
<keyword evidence="4" id="KW-0808">Transferase</keyword>
<dbReference type="RefSeq" id="WP_378419624.1">
    <property type="nucleotide sequence ID" value="NZ_JBHSFO010000014.1"/>
</dbReference>
<dbReference type="EMBL" id="JBHSFO010000014">
    <property type="protein sequence ID" value="MFC4605888.1"/>
    <property type="molecule type" value="Genomic_DNA"/>
</dbReference>
<dbReference type="InterPro" id="IPR011712">
    <property type="entry name" value="Sig_transdc_His_kin_sub3_dim/P"/>
</dbReference>
<keyword evidence="5" id="KW-0547">Nucleotide-binding</keyword>
<proteinExistence type="predicted"/>
<evidence type="ECO:0000256" key="3">
    <source>
        <dbReference type="ARBA" id="ARBA00022553"/>
    </source>
</evidence>
<name>A0ABV9FY04_9NOCA</name>
<dbReference type="InterPro" id="IPR025828">
    <property type="entry name" value="Put_sensor_dom"/>
</dbReference>
<feature type="transmembrane region" description="Helical" evidence="9">
    <location>
        <begin position="12"/>
        <end position="33"/>
    </location>
</feature>
<evidence type="ECO:0000313" key="12">
    <source>
        <dbReference type="Proteomes" id="UP001595914"/>
    </source>
</evidence>
<dbReference type="InterPro" id="IPR003594">
    <property type="entry name" value="HATPase_dom"/>
</dbReference>
<accession>A0ABV9FY04</accession>
<dbReference type="InterPro" id="IPR036890">
    <property type="entry name" value="HATPase_C_sf"/>
</dbReference>
<gene>
    <name evidence="11" type="ORF">ACFO6S_19480</name>
</gene>
<feature type="domain" description="Histidine kinase/HSP90-like ATPase" evidence="10">
    <location>
        <begin position="322"/>
        <end position="416"/>
    </location>
</feature>
<dbReference type="PANTHER" id="PTHR24421">
    <property type="entry name" value="NITRATE/NITRITE SENSOR PROTEIN NARX-RELATED"/>
    <property type="match status" value="1"/>
</dbReference>
<keyword evidence="6 11" id="KW-0418">Kinase</keyword>
<keyword evidence="9" id="KW-0812">Transmembrane</keyword>
<dbReference type="InterPro" id="IPR050482">
    <property type="entry name" value="Sensor_HK_TwoCompSys"/>
</dbReference>
<reference evidence="12" key="1">
    <citation type="journal article" date="2019" name="Int. J. Syst. Evol. Microbiol.">
        <title>The Global Catalogue of Microorganisms (GCM) 10K type strain sequencing project: providing services to taxonomists for standard genome sequencing and annotation.</title>
        <authorList>
            <consortium name="The Broad Institute Genomics Platform"/>
            <consortium name="The Broad Institute Genome Sequencing Center for Infectious Disease"/>
            <person name="Wu L."/>
            <person name="Ma J."/>
        </authorList>
    </citation>
    <scope>NUCLEOTIDE SEQUENCE [LARGE SCALE GENOMIC DNA]</scope>
    <source>
        <strain evidence="12">CCUG 54520</strain>
    </source>
</reference>
<dbReference type="Pfam" id="PF07730">
    <property type="entry name" value="HisKA_3"/>
    <property type="match status" value="1"/>
</dbReference>
<dbReference type="EC" id="2.7.13.3" evidence="2"/>
<evidence type="ECO:0000256" key="7">
    <source>
        <dbReference type="ARBA" id="ARBA00022840"/>
    </source>
</evidence>
<dbReference type="SUPFAM" id="SSF55874">
    <property type="entry name" value="ATPase domain of HSP90 chaperone/DNA topoisomerase II/histidine kinase"/>
    <property type="match status" value="1"/>
</dbReference>
<keyword evidence="8" id="KW-0902">Two-component regulatory system</keyword>
<comment type="caution">
    <text evidence="11">The sequence shown here is derived from an EMBL/GenBank/DDBJ whole genome shotgun (WGS) entry which is preliminary data.</text>
</comment>
<comment type="catalytic activity">
    <reaction evidence="1">
        <text>ATP + protein L-histidine = ADP + protein N-phospho-L-histidine.</text>
        <dbReference type="EC" id="2.7.13.3"/>
    </reaction>
</comment>
<dbReference type="Proteomes" id="UP001595914">
    <property type="component" value="Unassembled WGS sequence"/>
</dbReference>
<evidence type="ECO:0000256" key="6">
    <source>
        <dbReference type="ARBA" id="ARBA00022777"/>
    </source>
</evidence>
<organism evidence="11 12">
    <name type="scientific">Rhodococcus kronopolitis</name>
    <dbReference type="NCBI Taxonomy" id="1460226"/>
    <lineage>
        <taxon>Bacteria</taxon>
        <taxon>Bacillati</taxon>
        <taxon>Actinomycetota</taxon>
        <taxon>Actinomycetes</taxon>
        <taxon>Mycobacteriales</taxon>
        <taxon>Nocardiaceae</taxon>
        <taxon>Rhodococcus</taxon>
    </lineage>
</organism>
<keyword evidence="9" id="KW-1133">Transmembrane helix</keyword>
<evidence type="ECO:0000256" key="4">
    <source>
        <dbReference type="ARBA" id="ARBA00022679"/>
    </source>
</evidence>
<sequence>MTTSARLRQWGRALAYLVVEGVAGVASMVLLVVGLVLTPFLLLGPGWLVAPAAVRVLRGWTTLARRRTGRFTGEPVGERYPPIPAAPTFEDLRRLVTAPSTLRDAGWVGVHALVAPVAALLAVALPAGALNSLLIPAYWQAMPADEPVSNLYPVTSWWGAAAMPLIGIGYAVLALWLVPAMARGMCAVTRRLLAPTRESQLAQRVSALTASRAAALDAHAAELRRIERDLHDGAQNKLVGVVMMLGIAERSLTTNPEQALPQLRRAQDAATDALAGLRTLVHDIYPPILDELGLDGALSALAGRCPVPCTLDVDGLRRAPAAVESAAYFVAAEGLTNVAKHSGAGRVTLTATTDVGPSGEVLRIVVADDGRGGATARAGGGLAGIRRRAEAFEGNVELVSPDGGPTTLRVELPCGS</sequence>
<dbReference type="PANTHER" id="PTHR24421:SF10">
    <property type="entry name" value="NITRATE_NITRITE SENSOR PROTEIN NARQ"/>
    <property type="match status" value="1"/>
</dbReference>
<keyword evidence="9" id="KW-0472">Membrane</keyword>
<dbReference type="Pfam" id="PF13796">
    <property type="entry name" value="Sensor"/>
    <property type="match status" value="1"/>
</dbReference>
<evidence type="ECO:0000256" key="2">
    <source>
        <dbReference type="ARBA" id="ARBA00012438"/>
    </source>
</evidence>
<feature type="transmembrane region" description="Helical" evidence="9">
    <location>
        <begin position="39"/>
        <end position="57"/>
    </location>
</feature>
<dbReference type="SMART" id="SM00387">
    <property type="entry name" value="HATPase_c"/>
    <property type="match status" value="1"/>
</dbReference>
<feature type="transmembrane region" description="Helical" evidence="9">
    <location>
        <begin position="157"/>
        <end position="182"/>
    </location>
</feature>
<protein>
    <recommendedName>
        <fullName evidence="2">histidine kinase</fullName>
        <ecNumber evidence="2">2.7.13.3</ecNumber>
    </recommendedName>
</protein>
<dbReference type="Gene3D" id="3.30.565.10">
    <property type="entry name" value="Histidine kinase-like ATPase, C-terminal domain"/>
    <property type="match status" value="1"/>
</dbReference>
<dbReference type="GO" id="GO:0016301">
    <property type="term" value="F:kinase activity"/>
    <property type="evidence" value="ECO:0007669"/>
    <property type="project" value="UniProtKB-KW"/>
</dbReference>
<evidence type="ECO:0000256" key="8">
    <source>
        <dbReference type="ARBA" id="ARBA00023012"/>
    </source>
</evidence>
<dbReference type="Gene3D" id="1.20.5.1930">
    <property type="match status" value="1"/>
</dbReference>
<keyword evidence="7" id="KW-0067">ATP-binding</keyword>
<evidence type="ECO:0000313" key="11">
    <source>
        <dbReference type="EMBL" id="MFC4605888.1"/>
    </source>
</evidence>
<feature type="transmembrane region" description="Helical" evidence="9">
    <location>
        <begin position="113"/>
        <end position="137"/>
    </location>
</feature>
<evidence type="ECO:0000256" key="5">
    <source>
        <dbReference type="ARBA" id="ARBA00022741"/>
    </source>
</evidence>
<keyword evidence="3" id="KW-0597">Phosphoprotein</keyword>